<dbReference type="Proteomes" id="UP001374803">
    <property type="component" value="Chromosome"/>
</dbReference>
<feature type="compositionally biased region" description="Basic and acidic residues" evidence="1">
    <location>
        <begin position="30"/>
        <end position="45"/>
    </location>
</feature>
<keyword evidence="5" id="KW-1185">Reference proteome</keyword>
<feature type="domain" description="Thioredoxin" evidence="3">
    <location>
        <begin position="26"/>
        <end position="155"/>
    </location>
</feature>
<dbReference type="InterPro" id="IPR012341">
    <property type="entry name" value="6hp_glycosidase-like_sf"/>
</dbReference>
<dbReference type="Pfam" id="PF03190">
    <property type="entry name" value="Thioredox_DsbH"/>
    <property type="match status" value="1"/>
</dbReference>
<proteinExistence type="predicted"/>
<organism evidence="4 5">
    <name type="scientific">Pendulispora rubella</name>
    <dbReference type="NCBI Taxonomy" id="2741070"/>
    <lineage>
        <taxon>Bacteria</taxon>
        <taxon>Pseudomonadati</taxon>
        <taxon>Myxococcota</taxon>
        <taxon>Myxococcia</taxon>
        <taxon>Myxococcales</taxon>
        <taxon>Sorangiineae</taxon>
        <taxon>Pendulisporaceae</taxon>
        <taxon>Pendulispora</taxon>
    </lineage>
</organism>
<dbReference type="RefSeq" id="WP_394833719.1">
    <property type="nucleotide sequence ID" value="NZ_CP089929.1"/>
</dbReference>
<evidence type="ECO:0000313" key="5">
    <source>
        <dbReference type="Proteomes" id="UP001374803"/>
    </source>
</evidence>
<gene>
    <name evidence="4" type="ORF">LVJ94_45160</name>
</gene>
<dbReference type="InterPro" id="IPR004879">
    <property type="entry name" value="Ssp411-like_TRX"/>
</dbReference>
<accession>A0ABZ2KZU5</accession>
<reference evidence="4" key="1">
    <citation type="submission" date="2021-12" db="EMBL/GenBank/DDBJ databases">
        <title>Discovery of the Pendulisporaceae a myxobacterial family with distinct sporulation behavior and unique specialized metabolism.</title>
        <authorList>
            <person name="Garcia R."/>
            <person name="Popoff A."/>
            <person name="Bader C.D."/>
            <person name="Loehr J."/>
            <person name="Walesch S."/>
            <person name="Walt C."/>
            <person name="Boldt J."/>
            <person name="Bunk B."/>
            <person name="Haeckl F.J.F.P.J."/>
            <person name="Gunesch A.P."/>
            <person name="Birkelbach J."/>
            <person name="Nuebel U."/>
            <person name="Pietschmann T."/>
            <person name="Bach T."/>
            <person name="Mueller R."/>
        </authorList>
    </citation>
    <scope>NUCLEOTIDE SEQUENCE</scope>
    <source>
        <strain evidence="4">MSr11367</strain>
    </source>
</reference>
<evidence type="ECO:0000259" key="3">
    <source>
        <dbReference type="PROSITE" id="PS51352"/>
    </source>
</evidence>
<dbReference type="InterPro" id="IPR013766">
    <property type="entry name" value="Thioredoxin_domain"/>
</dbReference>
<sequence length="548" mass="60722">MRVLLLGCAPILCPALAGCAPSAQPPRVAHRAEPSHGPDASPKEPLDWAAFDARTFERAKRERRFIVLDGSAEWCHWCHVMESTTYHDANVASVLARHFIAAKVDVDARPDIEERYRAWGWPATVIFSPDGEELGKYRGYLAPGEFADLLAAVVAAGPNAARAGSADAERPTSDTPLGAETLALAARWAEVELEEYWDPKEGGWGVEPKVPIHENTEFALKRAARGDARLREHALTVLEKQRNIIDPVWGGIYQYSVAPDWVHPHFEKLMEFNAGALADYATAYTLTKDERWLRSARDIDRYLRAFMISPEGGFHGTQDADLNAHDRGKRFMDGHDYFRLGDRERRALGIPRVDPNEYAEDGGLAIAAYVTLYEATGDKSALAIAKRASARVATTHAGPRGGITHGIEAEPPRLLHLADQAAFGHALARLHDVEPDATTLAAAKRVADFVMAELYDPNQGGFYTHTKDPDAVGVFQRRRKPFSENMLMLRFLVELRGKLQGTAPEAAYAKAIDKSLRYWTDPERIKDAGRFIGDYLSLVDEISSPPRK</sequence>
<dbReference type="PIRSF" id="PIRSF006402">
    <property type="entry name" value="UCP006402_thioredoxin"/>
    <property type="match status" value="1"/>
</dbReference>
<dbReference type="InterPro" id="IPR008928">
    <property type="entry name" value="6-hairpin_glycosidase_sf"/>
</dbReference>
<feature type="chain" id="PRO_5046331700" evidence="2">
    <location>
        <begin position="18"/>
        <end position="548"/>
    </location>
</feature>
<dbReference type="SUPFAM" id="SSF52833">
    <property type="entry name" value="Thioredoxin-like"/>
    <property type="match status" value="1"/>
</dbReference>
<dbReference type="Gene3D" id="3.40.30.10">
    <property type="entry name" value="Glutaredoxin"/>
    <property type="match status" value="1"/>
</dbReference>
<protein>
    <submittedName>
        <fullName evidence="4">DUF255 domain-containing protein</fullName>
    </submittedName>
</protein>
<dbReference type="PANTHER" id="PTHR42899">
    <property type="entry name" value="SPERMATOGENESIS-ASSOCIATED PROTEIN 20"/>
    <property type="match status" value="1"/>
</dbReference>
<name>A0ABZ2KZU5_9BACT</name>
<dbReference type="PANTHER" id="PTHR42899:SF1">
    <property type="entry name" value="SPERMATOGENESIS-ASSOCIATED PROTEIN 20"/>
    <property type="match status" value="1"/>
</dbReference>
<dbReference type="InterPro" id="IPR024705">
    <property type="entry name" value="Ssp411"/>
</dbReference>
<dbReference type="Gene3D" id="1.50.10.10">
    <property type="match status" value="1"/>
</dbReference>
<dbReference type="SUPFAM" id="SSF48208">
    <property type="entry name" value="Six-hairpin glycosidases"/>
    <property type="match status" value="1"/>
</dbReference>
<dbReference type="InterPro" id="IPR036249">
    <property type="entry name" value="Thioredoxin-like_sf"/>
</dbReference>
<feature type="region of interest" description="Disordered" evidence="1">
    <location>
        <begin position="24"/>
        <end position="45"/>
    </location>
</feature>
<evidence type="ECO:0000256" key="1">
    <source>
        <dbReference type="SAM" id="MobiDB-lite"/>
    </source>
</evidence>
<evidence type="ECO:0000256" key="2">
    <source>
        <dbReference type="SAM" id="SignalP"/>
    </source>
</evidence>
<evidence type="ECO:0000313" key="4">
    <source>
        <dbReference type="EMBL" id="WXB04085.1"/>
    </source>
</evidence>
<dbReference type="PROSITE" id="PS51257">
    <property type="entry name" value="PROKAR_LIPOPROTEIN"/>
    <property type="match status" value="1"/>
</dbReference>
<feature type="signal peptide" evidence="2">
    <location>
        <begin position="1"/>
        <end position="17"/>
    </location>
</feature>
<dbReference type="EMBL" id="CP089983">
    <property type="protein sequence ID" value="WXB04085.1"/>
    <property type="molecule type" value="Genomic_DNA"/>
</dbReference>
<dbReference type="PROSITE" id="PS51352">
    <property type="entry name" value="THIOREDOXIN_2"/>
    <property type="match status" value="1"/>
</dbReference>
<keyword evidence="2" id="KW-0732">Signal</keyword>